<dbReference type="EMBL" id="QXJM01000017">
    <property type="protein sequence ID" value="RIE04953.1"/>
    <property type="molecule type" value="Genomic_DNA"/>
</dbReference>
<dbReference type="Gene3D" id="3.30.559.30">
    <property type="entry name" value="Nonribosomal peptide synthetase, condensation domain"/>
    <property type="match status" value="4"/>
</dbReference>
<dbReference type="Pfam" id="PF00550">
    <property type="entry name" value="PP-binding"/>
    <property type="match status" value="2"/>
</dbReference>
<keyword evidence="11" id="KW-1185">Reference proteome</keyword>
<dbReference type="Gene3D" id="3.40.50.980">
    <property type="match status" value="4"/>
</dbReference>
<dbReference type="PROSITE" id="PS50075">
    <property type="entry name" value="CARRIER"/>
    <property type="match status" value="2"/>
</dbReference>
<organism evidence="10 11">
    <name type="scientific">Cohnella faecalis</name>
    <dbReference type="NCBI Taxonomy" id="2315694"/>
    <lineage>
        <taxon>Bacteria</taxon>
        <taxon>Bacillati</taxon>
        <taxon>Bacillota</taxon>
        <taxon>Bacilli</taxon>
        <taxon>Bacillales</taxon>
        <taxon>Paenibacillaceae</taxon>
        <taxon>Cohnella</taxon>
    </lineage>
</organism>
<dbReference type="Pfam" id="PF00668">
    <property type="entry name" value="Condensation"/>
    <property type="match status" value="4"/>
</dbReference>
<dbReference type="GO" id="GO:0008610">
    <property type="term" value="P:lipid biosynthetic process"/>
    <property type="evidence" value="ECO:0007669"/>
    <property type="project" value="UniProtKB-ARBA"/>
</dbReference>
<comment type="similarity">
    <text evidence="2">Belongs to the ATP-dependent AMP-binding enzyme family.</text>
</comment>
<keyword evidence="6" id="KW-0677">Repeat</keyword>
<evidence type="ECO:0000313" key="11">
    <source>
        <dbReference type="Proteomes" id="UP000266340"/>
    </source>
</evidence>
<keyword evidence="4" id="KW-0597">Phosphoprotein</keyword>
<keyword evidence="8" id="KW-0511">Multifunctional enzyme</keyword>
<dbReference type="SUPFAM" id="SSF47336">
    <property type="entry name" value="ACP-like"/>
    <property type="match status" value="2"/>
</dbReference>
<dbReference type="InterPro" id="IPR036736">
    <property type="entry name" value="ACP-like_sf"/>
</dbReference>
<evidence type="ECO:0000256" key="6">
    <source>
        <dbReference type="ARBA" id="ARBA00022737"/>
    </source>
</evidence>
<accession>A0A398CQZ0</accession>
<dbReference type="GO" id="GO:0031177">
    <property type="term" value="F:phosphopantetheine binding"/>
    <property type="evidence" value="ECO:0007669"/>
    <property type="project" value="InterPro"/>
</dbReference>
<dbReference type="Gene3D" id="3.30.300.30">
    <property type="match status" value="2"/>
</dbReference>
<dbReference type="InterPro" id="IPR000873">
    <property type="entry name" value="AMP-dep_synth/lig_dom"/>
</dbReference>
<sequence length="2641" mass="296522">MAAGVHAERSDETAGDVLAGDVLGELPVLEMPTDYPRPAVQSFKGDQIQFVLDGELSAGLNRIAAETGTTLYMVLLAGYSALLSKYTGQEDIVVGTPIAGRPHADVENIIGMFVNTLAMRSRPAGEKTFTAYLQEVKEVALQAYEHQEYPFEELVEKLNVRRDLSRNPIFDTMFSLQNMSEEETEIEEMRFSPYGFEHSASKFDMSLTAVETGREIGLSLSYCTAIYTKETAERLGRHYVALLRDISSQTEKQLKDLELLSAEEKRQLLHAFNDTKASYPADQTIHGLFEEQVKKTPDHTAVVLESESLTYAELNGRANQLARVLRGKGVGADRIVGILAERSLEMIVGILGILKAGGAYLPIDPDYPAERIGYMLEDSGADILLTQKRLEAQTMGFAGEVLHVDDERLYAGDNTDLDHTGSSKDLAYVIYTSGSTGRPKGVIVEHRSLVNLCEWHRNEFKITASDRSTQYAPSVFDASVWELFPYLISGSEVHLLDDVIRLDVNELNRYYHENDITITWMPPQVYEQFAALENRSLRILLTGADKVKGYQLNNYEVRNTYGPTESTVICTHYAISHNAANIPIGTPIANTKVHIVDAGGRLLQPIGIPGELCIAGAGLARGYLNQPELTAEKFVANPFAPGERMYRTGDLARWLPDGNIEYLGRIDEQVKIRGHRIELGEVESALRSHESVKEATVIARKDEEGSAYLCAYFVANGNLGAAELRKRLSEMLPQYMIPSFFVRVEQMPLTPNGKLDRKALPSPEGTLERGTVYEAPRNALEETLANIWQGVLGVSAIGITDNFFELGGHSLKATTLVSRIHKELNVQVPLREVFQSPTIKELAQAIRGMEAHAYASIEPAPLREYYPVSSAQKRMYILSQLQGADESYNMPGAVMMEGKVDRERFERAFRQLIARHEALRTSFEWVEGEPAQRIHPEVDFEISYKKAEEDGLRQIAEFIRAFDLGQAPLLRVGLLELEPERHVLLYDMHHIISDGVSMDILVREFVGLYEGQTLPAPRLQYKDYAVWQQAFMQSEAMKRQETYWLETFSGELPVLEMPTDYPRPAVQSFKGDQIQFVLDGELSAGLSRIAAETGTTLYMVLLAGYSVLLSKYTGQEDIVVGTPIAGRPHADVENIIGMFVNTLAMRSRPAGEKTFTAYLQEVKEVALQAYEHQEYPFEELVEKLNVRRDLSRNPIFDTMFSLQNMSEEETEIEEMRFSPYGFEHSASKFDMSLTAVETGREIGLSLSYCTAIYTKETAERLGRHYVALLRDISSQTEKQLKDIELLSAEEKRQLLNEFNDTKATYPADQTIHGLFEEQVKKTPDHTAVVLESESLTYAELNGRANQLARVLRGKGVGADRIVGILAERSLEMIVGILGILKAGGAYLPIDPDYPAERIGYMLEDSGADILLTQKRLEAQTMGFAGEVLHVDDERLYALDDTDLAHTGSSKDLAYVIYTSGSTGKPKGVMIEHKNVVNVVSWFHAQYELSLNPNIVLMTEYTFDPSVEQIFGTLLHGAKLHCIRKETLLNKYKFVQYVKENQIHIINGTPSLLHELLGDQQKIESLRVLISGGERLDDQQKEKFLKQGYVLHNHYGPTETTIDVIVGECTESERVRLGKPIKNTKVYICNNQGLLQPIGVPGELCISGAGLARGYLNQPELTAEKFVANPFAPGERMYRTGDLARWLPDGNIEYLGRIDEQVKIRGHRIELGEVESALRSHESVKEATVIARKDEEGSAYLCAYFVANGNLGAAELRKHLLEMLPQYMIPSFFVRVEQMPLTPNGKLDRKALPSPEGTLERGTVYEAPRNALEETLANIWQGVLGVSAIGIADNFFELGGDSIKAIQISARLHAHHLKMEIKDLFQYPTIGELSSCLRPVGRTIDQGLVEGEVELTPIQRWFFEQNFTDRQHCNQAVMLHRKDGFDERIVREVLAKLAEHHDGLRMVYHPGSEGYTQRNRGMEGEVFHLEVRDVTGDQQAEEEVIQACATEIQASMDLGKGPLLKAGLFKTAEGDHLLLAVHHLVVDGISWRIVLEDLNTGYRQAMNGEAIRFPAKTDSYQAWAKALQGYANSGQVLEEAEYWQAVERVEVKPLRKDSEVGAGLMKDGRHVSLTLTEEQTEKLLKQVNKAYNTEINDILLTALGLAIGEWNDSKQAAIELEGHGREEIGHEVDISRTVGWFTTQYPVILEMEQSRELSYQIKTVKEHLRRIPNKGIGYGLLKYGKAAAEGRTWKLKPEVSFNYLGQFDQDVETGLFAGSRYGAGGSVSPNVERTSTLSINGMVLGGHLQLAIDYNGKAYEADTIEELAAGYKRHLETIIEHCANRRETEKTPSDLLFNELSIEALDQIHEAFMHVGKVDNIYPLAPLQQGMLFHHVFDPGSHAYFEQTSFEIDGYLDVGLFEKSINTLIERYDIFRTVFHYGEGNRLLQMVLRERPIQIQLEDLAEYGIEEQNGVIEQFKQKDKAQGFDLSEGPLMRLALFRKGTAGYTMVWSFHHILMDGWCLSVVAKELFAIYQSLREQKPHGLGPVTPYSQYIKWLGKQDRAAASQYWEGYLEGYELSVTLPTLGNQQSEAYMLEKMSLTLEEDLTRRLTRTANEHQVTVNTWLQTIWGVLLQTYNGVDDAYSARSYRAVLPRLRALSK</sequence>
<dbReference type="InterPro" id="IPR006162">
    <property type="entry name" value="Ppantetheine_attach_site"/>
</dbReference>
<dbReference type="Proteomes" id="UP000266340">
    <property type="component" value="Unassembled WGS sequence"/>
</dbReference>
<dbReference type="CDD" id="cd19531">
    <property type="entry name" value="LCL_NRPS-like"/>
    <property type="match status" value="2"/>
</dbReference>
<dbReference type="OrthoDB" id="9765680at2"/>
<dbReference type="NCBIfam" id="TIGR01720">
    <property type="entry name" value="NRPS-para261"/>
    <property type="match status" value="1"/>
</dbReference>
<evidence type="ECO:0000256" key="1">
    <source>
        <dbReference type="ARBA" id="ARBA00001957"/>
    </source>
</evidence>
<evidence type="ECO:0000256" key="8">
    <source>
        <dbReference type="ARBA" id="ARBA00023268"/>
    </source>
</evidence>
<feature type="domain" description="Carrier" evidence="9">
    <location>
        <begin position="775"/>
        <end position="850"/>
    </location>
</feature>
<evidence type="ECO:0000256" key="3">
    <source>
        <dbReference type="ARBA" id="ARBA00022450"/>
    </source>
</evidence>
<dbReference type="InterPro" id="IPR023213">
    <property type="entry name" value="CAT-like_dom_sf"/>
</dbReference>
<dbReference type="FunFam" id="3.40.50.980:FF:000001">
    <property type="entry name" value="Non-ribosomal peptide synthetase"/>
    <property type="match status" value="2"/>
</dbReference>
<dbReference type="Gene3D" id="2.30.38.10">
    <property type="entry name" value="Luciferase, Domain 3"/>
    <property type="match status" value="2"/>
</dbReference>
<dbReference type="GO" id="GO:0043041">
    <property type="term" value="P:amino acid activation for nonribosomal peptide biosynthetic process"/>
    <property type="evidence" value="ECO:0007669"/>
    <property type="project" value="TreeGrafter"/>
</dbReference>
<dbReference type="GO" id="GO:0044550">
    <property type="term" value="P:secondary metabolite biosynthetic process"/>
    <property type="evidence" value="ECO:0007669"/>
    <property type="project" value="UniProtKB-ARBA"/>
</dbReference>
<dbReference type="PROSITE" id="PS00455">
    <property type="entry name" value="AMP_BINDING"/>
    <property type="match status" value="2"/>
</dbReference>
<evidence type="ECO:0000256" key="7">
    <source>
        <dbReference type="ARBA" id="ARBA00023194"/>
    </source>
</evidence>
<dbReference type="PROSITE" id="PS00012">
    <property type="entry name" value="PHOSPHOPANTETHEINE"/>
    <property type="match status" value="2"/>
</dbReference>
<dbReference type="InterPro" id="IPR020845">
    <property type="entry name" value="AMP-binding_CS"/>
</dbReference>
<dbReference type="InterPro" id="IPR025110">
    <property type="entry name" value="AMP-bd_C"/>
</dbReference>
<evidence type="ECO:0000256" key="2">
    <source>
        <dbReference type="ARBA" id="ARBA00006432"/>
    </source>
</evidence>
<dbReference type="NCBIfam" id="TIGR01733">
    <property type="entry name" value="AA-adenyl-dom"/>
    <property type="match status" value="2"/>
</dbReference>
<dbReference type="InterPro" id="IPR009081">
    <property type="entry name" value="PP-bd_ACP"/>
</dbReference>
<dbReference type="InterPro" id="IPR010071">
    <property type="entry name" value="AA_adenyl_dom"/>
</dbReference>
<comment type="cofactor">
    <cofactor evidence="1">
        <name>pantetheine 4'-phosphate</name>
        <dbReference type="ChEBI" id="CHEBI:47942"/>
    </cofactor>
</comment>
<dbReference type="PANTHER" id="PTHR45527:SF1">
    <property type="entry name" value="FATTY ACID SYNTHASE"/>
    <property type="match status" value="1"/>
</dbReference>
<dbReference type="InterPro" id="IPR001242">
    <property type="entry name" value="Condensation_dom"/>
</dbReference>
<name>A0A398CQZ0_9BACL</name>
<dbReference type="Gene3D" id="3.30.559.10">
    <property type="entry name" value="Chloramphenicol acetyltransferase-like domain"/>
    <property type="match status" value="3"/>
</dbReference>
<dbReference type="CDD" id="cd19534">
    <property type="entry name" value="E_NRPS"/>
    <property type="match status" value="1"/>
</dbReference>
<dbReference type="SMART" id="SM00823">
    <property type="entry name" value="PKS_PP"/>
    <property type="match status" value="2"/>
</dbReference>
<dbReference type="InterPro" id="IPR045851">
    <property type="entry name" value="AMP-bd_C_sf"/>
</dbReference>
<evidence type="ECO:0000259" key="9">
    <source>
        <dbReference type="PROSITE" id="PS50075"/>
    </source>
</evidence>
<dbReference type="InterPro" id="IPR010060">
    <property type="entry name" value="NRPS_synth"/>
</dbReference>
<dbReference type="FunFam" id="2.30.38.10:FF:000001">
    <property type="entry name" value="Non-ribosomal peptide synthetase PvdI"/>
    <property type="match status" value="2"/>
</dbReference>
<dbReference type="GO" id="GO:0016874">
    <property type="term" value="F:ligase activity"/>
    <property type="evidence" value="ECO:0007669"/>
    <property type="project" value="UniProtKB-KW"/>
</dbReference>
<comment type="caution">
    <text evidence="10">The sequence shown here is derived from an EMBL/GenBank/DDBJ whole genome shotgun (WGS) entry which is preliminary data.</text>
</comment>
<dbReference type="GO" id="GO:0005829">
    <property type="term" value="C:cytosol"/>
    <property type="evidence" value="ECO:0007669"/>
    <property type="project" value="TreeGrafter"/>
</dbReference>
<keyword evidence="5" id="KW-0436">Ligase</keyword>
<dbReference type="FunFam" id="1.10.1200.10:FF:000005">
    <property type="entry name" value="Nonribosomal peptide synthetase 1"/>
    <property type="match status" value="2"/>
</dbReference>
<dbReference type="Pfam" id="PF13193">
    <property type="entry name" value="AMP-binding_C"/>
    <property type="match status" value="2"/>
</dbReference>
<keyword evidence="7" id="KW-0045">Antibiotic biosynthesis</keyword>
<dbReference type="InterPro" id="IPR020806">
    <property type="entry name" value="PKS_PP-bd"/>
</dbReference>
<protein>
    <submittedName>
        <fullName evidence="10">Amino acid adenylation domain-containing protein</fullName>
    </submittedName>
</protein>
<gene>
    <name evidence="10" type="ORF">D3H35_03180</name>
</gene>
<proteinExistence type="inferred from homology"/>
<dbReference type="SUPFAM" id="SSF56801">
    <property type="entry name" value="Acetyl-CoA synthetase-like"/>
    <property type="match status" value="2"/>
</dbReference>
<evidence type="ECO:0000256" key="5">
    <source>
        <dbReference type="ARBA" id="ARBA00022598"/>
    </source>
</evidence>
<dbReference type="Pfam" id="PF00501">
    <property type="entry name" value="AMP-binding"/>
    <property type="match status" value="2"/>
</dbReference>
<dbReference type="SUPFAM" id="SSF52777">
    <property type="entry name" value="CoA-dependent acyltransferases"/>
    <property type="match status" value="7"/>
</dbReference>
<keyword evidence="3" id="KW-0596">Phosphopantetheine</keyword>
<dbReference type="FunFam" id="3.40.50.12780:FF:000012">
    <property type="entry name" value="Non-ribosomal peptide synthetase"/>
    <property type="match status" value="2"/>
</dbReference>
<dbReference type="Gene3D" id="1.10.1200.10">
    <property type="entry name" value="ACP-like"/>
    <property type="match status" value="2"/>
</dbReference>
<dbReference type="NCBIfam" id="NF003417">
    <property type="entry name" value="PRK04813.1"/>
    <property type="match status" value="2"/>
</dbReference>
<dbReference type="PANTHER" id="PTHR45527">
    <property type="entry name" value="NONRIBOSOMAL PEPTIDE SYNTHETASE"/>
    <property type="match status" value="1"/>
</dbReference>
<evidence type="ECO:0000313" key="10">
    <source>
        <dbReference type="EMBL" id="RIE04953.1"/>
    </source>
</evidence>
<reference evidence="10 11" key="1">
    <citation type="submission" date="2018-09" db="EMBL/GenBank/DDBJ databases">
        <title>Cohnella cavernae sp. nov., isolated from a karst cave.</title>
        <authorList>
            <person name="Zhu H."/>
        </authorList>
    </citation>
    <scope>NUCLEOTIDE SEQUENCE [LARGE SCALE GENOMIC DNA]</scope>
    <source>
        <strain evidence="10 11">K2E09-144</strain>
    </source>
</reference>
<evidence type="ECO:0000256" key="4">
    <source>
        <dbReference type="ARBA" id="ARBA00022553"/>
    </source>
</evidence>
<feature type="domain" description="Carrier" evidence="9">
    <location>
        <begin position="1806"/>
        <end position="1880"/>
    </location>
</feature>
<dbReference type="GO" id="GO:0017000">
    <property type="term" value="P:antibiotic biosynthetic process"/>
    <property type="evidence" value="ECO:0007669"/>
    <property type="project" value="UniProtKB-KW"/>
</dbReference>
<dbReference type="FunFam" id="3.30.300.30:FF:000010">
    <property type="entry name" value="Enterobactin synthetase component F"/>
    <property type="match status" value="2"/>
</dbReference>